<name>A0A1X3DKG4_9NEIS</name>
<accession>A0A1X3DKG4</accession>
<organism evidence="1 2">
    <name type="scientific">Neisseria dumasiana</name>
    <dbReference type="NCBI Taxonomy" id="1931275"/>
    <lineage>
        <taxon>Bacteria</taxon>
        <taxon>Pseudomonadati</taxon>
        <taxon>Pseudomonadota</taxon>
        <taxon>Betaproteobacteria</taxon>
        <taxon>Neisseriales</taxon>
        <taxon>Neisseriaceae</taxon>
        <taxon>Neisseria</taxon>
    </lineage>
</organism>
<evidence type="ECO:0000313" key="2">
    <source>
        <dbReference type="Proteomes" id="UP000193303"/>
    </source>
</evidence>
<proteinExistence type="predicted"/>
<dbReference type="EMBL" id="MTAB01000003">
    <property type="protein sequence ID" value="OSI24650.1"/>
    <property type="molecule type" value="Genomic_DNA"/>
</dbReference>
<dbReference type="AlphaFoldDB" id="A0A1X3DKG4"/>
<protein>
    <submittedName>
        <fullName evidence="1">Uncharacterized protein</fullName>
    </submittedName>
</protein>
<gene>
    <name evidence="1" type="ORF">BV912_02005</name>
</gene>
<dbReference type="Proteomes" id="UP000193303">
    <property type="component" value="Unassembled WGS sequence"/>
</dbReference>
<sequence>MWPSKTNQNEMAINVSELSTAELKERLAAAVSITAEYLTYIAAVWQELETRGEDMSSLRHGLMAYIPMIANKRLDARVVVNYAGQKTLIASLASLPIERQQQLIEQGSIDIVELSDDKQQIVRSVELSQLTAAQVYQAIGDGYIKKPDEQYQMLLVRDSHKAKAKPKRTYRMTSNVKIEGGNLVVAGKHGISIDHIIELLKGSGKI</sequence>
<dbReference type="RefSeq" id="WP_085358060.1">
    <property type="nucleotide sequence ID" value="NZ_MTAB01000003.1"/>
</dbReference>
<comment type="caution">
    <text evidence="1">The sequence shown here is derived from an EMBL/GenBank/DDBJ whole genome shotgun (WGS) entry which is preliminary data.</text>
</comment>
<evidence type="ECO:0000313" key="1">
    <source>
        <dbReference type="EMBL" id="OSI24650.1"/>
    </source>
</evidence>
<dbReference type="OrthoDB" id="9342879at2"/>
<reference evidence="2" key="1">
    <citation type="submission" date="2017-01" db="EMBL/GenBank/DDBJ databases">
        <authorList>
            <person name="Mah S.A."/>
            <person name="Swanson W.J."/>
            <person name="Moy G.W."/>
            <person name="Vacquier V.D."/>
        </authorList>
    </citation>
    <scope>NUCLEOTIDE SEQUENCE [LARGE SCALE GENOMIC DNA]</scope>
    <source>
        <strain evidence="2">124861</strain>
    </source>
</reference>